<evidence type="ECO:0000256" key="4">
    <source>
        <dbReference type="ARBA" id="ARBA00023002"/>
    </source>
</evidence>
<dbReference type="GO" id="GO:0046872">
    <property type="term" value="F:metal ion binding"/>
    <property type="evidence" value="ECO:0007669"/>
    <property type="project" value="UniProtKB-KW"/>
</dbReference>
<dbReference type="InterPro" id="IPR003819">
    <property type="entry name" value="TauD/TfdA-like"/>
</dbReference>
<protein>
    <submittedName>
        <fullName evidence="7">TauD/TfdA family dioxygenase</fullName>
    </submittedName>
</protein>
<dbReference type="AlphaFoldDB" id="A0A4Z0LV36"/>
<sequence>MSLDYTELKPRIGAQLHADKTALVSGEYADEIRALLVERGVLLVRGANMDDHEQREFTRSLGDLRLGTFKQEGEEGLLKVTMDKKENPEYAAFFPGTFFWHMDGTYDPLPPFATTLSPRVLSPEGGQTEFANTYAAFEDLPADEQAYLETLQVVHTMHAAMFHAVPDAGAEEYATWLGYPQPAYPLVWQHKSGRKSLVLSTSGSHVVGMHPADSRDLLDRLMRHATQEQYVYRHEWEMGDVVMWDNTGTMHRVRPYDPDCGRQLHRFTLNGEEAITAVA</sequence>
<dbReference type="InterPro" id="IPR051178">
    <property type="entry name" value="TfdA_dioxygenase"/>
</dbReference>
<keyword evidence="5" id="KW-0408">Iron</keyword>
<dbReference type="Gene3D" id="3.60.130.10">
    <property type="entry name" value="Clavaminate synthase-like"/>
    <property type="match status" value="1"/>
</dbReference>
<dbReference type="PANTHER" id="PTHR43779">
    <property type="entry name" value="DIOXYGENASE RV0097-RELATED"/>
    <property type="match status" value="1"/>
</dbReference>
<evidence type="ECO:0000256" key="2">
    <source>
        <dbReference type="ARBA" id="ARBA00022723"/>
    </source>
</evidence>
<dbReference type="Proteomes" id="UP000298050">
    <property type="component" value="Unassembled WGS sequence"/>
</dbReference>
<dbReference type="PANTHER" id="PTHR43779:SF3">
    <property type="entry name" value="(3R)-3-[(CARBOXYMETHYL)AMINO]FATTY ACID OXYGENASE_DECARBOXYLASE"/>
    <property type="match status" value="1"/>
</dbReference>
<organism evidence="7 8">
    <name type="scientific">Mangrovimicrobium sediminis</name>
    <dbReference type="NCBI Taxonomy" id="2562682"/>
    <lineage>
        <taxon>Bacteria</taxon>
        <taxon>Pseudomonadati</taxon>
        <taxon>Pseudomonadota</taxon>
        <taxon>Gammaproteobacteria</taxon>
        <taxon>Cellvibrionales</taxon>
        <taxon>Halieaceae</taxon>
        <taxon>Mangrovimicrobium</taxon>
    </lineage>
</organism>
<dbReference type="Pfam" id="PF02668">
    <property type="entry name" value="TauD"/>
    <property type="match status" value="1"/>
</dbReference>
<keyword evidence="2" id="KW-0479">Metal-binding</keyword>
<dbReference type="RefSeq" id="WP_135446390.1">
    <property type="nucleotide sequence ID" value="NZ_SRLE01000016.1"/>
</dbReference>
<comment type="similarity">
    <text evidence="1">Belongs to the TfdA dioxygenase family.</text>
</comment>
<evidence type="ECO:0000313" key="8">
    <source>
        <dbReference type="Proteomes" id="UP000298050"/>
    </source>
</evidence>
<dbReference type="OrthoDB" id="581608at2"/>
<keyword evidence="8" id="KW-1185">Reference proteome</keyword>
<evidence type="ECO:0000256" key="5">
    <source>
        <dbReference type="ARBA" id="ARBA00023004"/>
    </source>
</evidence>
<gene>
    <name evidence="7" type="ORF">E4634_19665</name>
</gene>
<evidence type="ECO:0000259" key="6">
    <source>
        <dbReference type="Pfam" id="PF02668"/>
    </source>
</evidence>
<keyword evidence="3 7" id="KW-0223">Dioxygenase</keyword>
<dbReference type="InterPro" id="IPR042098">
    <property type="entry name" value="TauD-like_sf"/>
</dbReference>
<evidence type="ECO:0000256" key="1">
    <source>
        <dbReference type="ARBA" id="ARBA00005896"/>
    </source>
</evidence>
<dbReference type="EMBL" id="SRLE01000016">
    <property type="protein sequence ID" value="TGD71067.1"/>
    <property type="molecule type" value="Genomic_DNA"/>
</dbReference>
<feature type="domain" description="TauD/TfdA-like" evidence="6">
    <location>
        <begin position="5"/>
        <end position="267"/>
    </location>
</feature>
<evidence type="ECO:0000313" key="7">
    <source>
        <dbReference type="EMBL" id="TGD71067.1"/>
    </source>
</evidence>
<reference evidence="7 8" key="1">
    <citation type="submission" date="2019-04" db="EMBL/GenBank/DDBJ databases">
        <title>Taxonomy of novel Haliea sp. from mangrove soil of West Coast of India.</title>
        <authorList>
            <person name="Verma A."/>
            <person name="Kumar P."/>
            <person name="Krishnamurthi S."/>
        </authorList>
    </citation>
    <scope>NUCLEOTIDE SEQUENCE [LARGE SCALE GENOMIC DNA]</scope>
    <source>
        <strain evidence="7 8">SAOS-164</strain>
    </source>
</reference>
<accession>A0A4Z0LV36</accession>
<dbReference type="GO" id="GO:0016706">
    <property type="term" value="F:2-oxoglutarate-dependent dioxygenase activity"/>
    <property type="evidence" value="ECO:0007669"/>
    <property type="project" value="UniProtKB-ARBA"/>
</dbReference>
<name>A0A4Z0LV36_9GAMM</name>
<evidence type="ECO:0000256" key="3">
    <source>
        <dbReference type="ARBA" id="ARBA00022964"/>
    </source>
</evidence>
<keyword evidence="4" id="KW-0560">Oxidoreductase</keyword>
<comment type="caution">
    <text evidence="7">The sequence shown here is derived from an EMBL/GenBank/DDBJ whole genome shotgun (WGS) entry which is preliminary data.</text>
</comment>
<dbReference type="SUPFAM" id="SSF51197">
    <property type="entry name" value="Clavaminate synthase-like"/>
    <property type="match status" value="1"/>
</dbReference>
<proteinExistence type="inferred from homology"/>